<sequence length="551" mass="63476">MASIFQEIDLVYECNKLCGKNRCNVHSNRNQMSTKYHFEWCYIFMHKSQIQILNEFSFKRKKLYLIWKLGIYTSPVVIGILYHREYFTPEGLVSMTKFATSIGVILIISYFLRSIGRASDDTYKNFLKALQEVGQNITPLTKRNISSYDFEFYAWPVEYNLQHFKRSHKIENIIFNPMPHRNLMENLLQLPFRIAAYMAIHSFGIRLIYPGSLGIINFILDKTLIQGRTRCVEYFRGERFKIKTQDGNDLDTMFVDKRNSYPNGNMLVICCEGNAGFYEIGIMGTPLEVGYSSLGWNHPGFGGSTGIPYPSQEQNAIDAVMQFAINKLGFKVENIVIFAWSIGGFTATWAAMNYPDIKGLVLDATFDDILPLALNQMPEIIGPIVNVAIREHVNLNVAEQLLEYPGPVLLIRRSADEIISIRDGDLSSNRGNHLLKKLLWKRYPLIFDESQLRLLDEYLSVTTAQQEQMLRAREVNEAECESLLQSYASEYSKTFPFRIGETFKTVDKNKMALFLASKYMKDVKSTHCTMLPSEMFQLPWEVNVDSDYVFT</sequence>
<keyword evidence="4" id="KW-1133">Transmembrane helix</keyword>
<evidence type="ECO:0000313" key="8">
    <source>
        <dbReference type="Proteomes" id="UP001431783"/>
    </source>
</evidence>
<dbReference type="InterPro" id="IPR000073">
    <property type="entry name" value="AB_hydrolase_1"/>
</dbReference>
<dbReference type="SUPFAM" id="SSF53474">
    <property type="entry name" value="alpha/beta-Hydrolases"/>
    <property type="match status" value="1"/>
</dbReference>
<dbReference type="AlphaFoldDB" id="A0AAW1UK17"/>
<evidence type="ECO:0000259" key="5">
    <source>
        <dbReference type="Pfam" id="PF00561"/>
    </source>
</evidence>
<dbReference type="InterPro" id="IPR029058">
    <property type="entry name" value="AB_hydrolase_fold"/>
</dbReference>
<evidence type="ECO:0000259" key="6">
    <source>
        <dbReference type="Pfam" id="PF22990"/>
    </source>
</evidence>
<reference evidence="7 8" key="1">
    <citation type="submission" date="2023-03" db="EMBL/GenBank/DDBJ databases">
        <title>Genome insight into feeding habits of ladybird beetles.</title>
        <authorList>
            <person name="Li H.-S."/>
            <person name="Huang Y.-H."/>
            <person name="Pang H."/>
        </authorList>
    </citation>
    <scope>NUCLEOTIDE SEQUENCE [LARGE SCALE GENOMIC DNA]</scope>
    <source>
        <strain evidence="7">SYSU_2023b</strain>
        <tissue evidence="7">Whole body</tissue>
    </source>
</reference>
<organism evidence="7 8">
    <name type="scientific">Henosepilachna vigintioctopunctata</name>
    <dbReference type="NCBI Taxonomy" id="420089"/>
    <lineage>
        <taxon>Eukaryota</taxon>
        <taxon>Metazoa</taxon>
        <taxon>Ecdysozoa</taxon>
        <taxon>Arthropoda</taxon>
        <taxon>Hexapoda</taxon>
        <taxon>Insecta</taxon>
        <taxon>Pterygota</taxon>
        <taxon>Neoptera</taxon>
        <taxon>Endopterygota</taxon>
        <taxon>Coleoptera</taxon>
        <taxon>Polyphaga</taxon>
        <taxon>Cucujiformia</taxon>
        <taxon>Coccinelloidea</taxon>
        <taxon>Coccinellidae</taxon>
        <taxon>Epilachninae</taxon>
        <taxon>Epilachnini</taxon>
        <taxon>Henosepilachna</taxon>
    </lineage>
</organism>
<dbReference type="PANTHER" id="PTHR12277:SF72">
    <property type="entry name" value="BAT5L PROTEIN"/>
    <property type="match status" value="1"/>
</dbReference>
<dbReference type="EMBL" id="JARQZJ010000084">
    <property type="protein sequence ID" value="KAK9882835.1"/>
    <property type="molecule type" value="Genomic_DNA"/>
</dbReference>
<dbReference type="GO" id="GO:0006660">
    <property type="term" value="P:phosphatidylserine catabolic process"/>
    <property type="evidence" value="ECO:0007669"/>
    <property type="project" value="TreeGrafter"/>
</dbReference>
<feature type="transmembrane region" description="Helical" evidence="4">
    <location>
        <begin position="63"/>
        <end position="82"/>
    </location>
</feature>
<evidence type="ECO:0000313" key="7">
    <source>
        <dbReference type="EMBL" id="KAK9882835.1"/>
    </source>
</evidence>
<dbReference type="InterPro" id="IPR054518">
    <property type="entry name" value="ABHD16_N"/>
</dbReference>
<keyword evidence="4" id="KW-0472">Membrane</keyword>
<keyword evidence="8" id="KW-1185">Reference proteome</keyword>
<proteinExistence type="inferred from homology"/>
<comment type="similarity">
    <text evidence="1">Belongs to the AB hydrolase superfamily. ABHD16 family.</text>
</comment>
<dbReference type="GO" id="GO:0047372">
    <property type="term" value="F:monoacylglycerol lipase activity"/>
    <property type="evidence" value="ECO:0007669"/>
    <property type="project" value="TreeGrafter"/>
</dbReference>
<comment type="caution">
    <text evidence="7">The sequence shown here is derived from an EMBL/GenBank/DDBJ whole genome shotgun (WGS) entry which is preliminary data.</text>
</comment>
<dbReference type="GO" id="GO:0004620">
    <property type="term" value="F:phospholipase activity"/>
    <property type="evidence" value="ECO:0007669"/>
    <property type="project" value="TreeGrafter"/>
</dbReference>
<evidence type="ECO:0000256" key="4">
    <source>
        <dbReference type="SAM" id="Phobius"/>
    </source>
</evidence>
<dbReference type="GO" id="GO:0052651">
    <property type="term" value="P:monoacylglycerol catabolic process"/>
    <property type="evidence" value="ECO:0007669"/>
    <property type="project" value="TreeGrafter"/>
</dbReference>
<gene>
    <name evidence="7" type="ORF">WA026_023450</name>
</gene>
<dbReference type="GO" id="GO:0012505">
    <property type="term" value="C:endomembrane system"/>
    <property type="evidence" value="ECO:0007669"/>
    <property type="project" value="TreeGrafter"/>
</dbReference>
<feature type="domain" description="Phosphatidylserine Lipase ABHD16 N-terminal" evidence="6">
    <location>
        <begin position="63"/>
        <end position="151"/>
    </location>
</feature>
<dbReference type="Gene3D" id="3.40.50.1820">
    <property type="entry name" value="alpha/beta hydrolase"/>
    <property type="match status" value="1"/>
</dbReference>
<evidence type="ECO:0000256" key="1">
    <source>
        <dbReference type="ARBA" id="ARBA00009709"/>
    </source>
</evidence>
<dbReference type="Pfam" id="PF22990">
    <property type="entry name" value="ABHD16_N"/>
    <property type="match status" value="1"/>
</dbReference>
<dbReference type="Proteomes" id="UP001431783">
    <property type="component" value="Unassembled WGS sequence"/>
</dbReference>
<keyword evidence="3" id="KW-0443">Lipid metabolism</keyword>
<protein>
    <submittedName>
        <fullName evidence="7">Uncharacterized protein</fullName>
    </submittedName>
</protein>
<name>A0AAW1UK17_9CUCU</name>
<keyword evidence="4" id="KW-0812">Transmembrane</keyword>
<evidence type="ECO:0000256" key="2">
    <source>
        <dbReference type="ARBA" id="ARBA00022801"/>
    </source>
</evidence>
<feature type="domain" description="AB hydrolase-1" evidence="5">
    <location>
        <begin position="268"/>
        <end position="407"/>
    </location>
</feature>
<dbReference type="PANTHER" id="PTHR12277">
    <property type="entry name" value="ALPHA/BETA HYDROLASE DOMAIN-CONTAINING PROTEIN"/>
    <property type="match status" value="1"/>
</dbReference>
<dbReference type="FunFam" id="3.40.50.1820:FF:000074">
    <property type="entry name" value="Abhydrolase domain containing 16A"/>
    <property type="match status" value="1"/>
</dbReference>
<evidence type="ECO:0000256" key="3">
    <source>
        <dbReference type="ARBA" id="ARBA00023098"/>
    </source>
</evidence>
<feature type="transmembrane region" description="Helical" evidence="4">
    <location>
        <begin position="94"/>
        <end position="112"/>
    </location>
</feature>
<keyword evidence="2" id="KW-0378">Hydrolase</keyword>
<dbReference type="Pfam" id="PF00561">
    <property type="entry name" value="Abhydrolase_1"/>
    <property type="match status" value="1"/>
</dbReference>
<accession>A0AAW1UK17</accession>